<dbReference type="AlphaFoldDB" id="A0A3N4U391"/>
<name>A0A3N4U391_9BURK</name>
<feature type="compositionally biased region" description="Basic and acidic residues" evidence="1">
    <location>
        <begin position="204"/>
        <end position="216"/>
    </location>
</feature>
<sequence length="288" mass="31812">MKPSFALRLMAALLVLGLHAAALRLADAVLHGLGAAKPARAERMVIHLTLPPLAREAEPPPPKRRPPPRPPQPQAQPERSPLQNPVAVAPHAPASRAAPPPPTAEEWAFAARYTLRNSKGYRHSWGQQLRSLMGTAIEGPDQGAVRFRIEIAPDGTLTRVDTLWTTSAAVERRAREALGRMPPLPPTPTGKPLIFERTIHFSPDAHDDPPTYDHDCLPQPKAFRNPFVWDGKSPQRRPEPEPEEPPDPQALQDCLKQLPQNTIEAEAARDRRAMERWGWTSGSGDAQR</sequence>
<dbReference type="EMBL" id="RKQL01000005">
    <property type="protein sequence ID" value="RPE64932.1"/>
    <property type="molecule type" value="Genomic_DNA"/>
</dbReference>
<gene>
    <name evidence="3" type="ORF">EDC62_2054</name>
</gene>
<evidence type="ECO:0000313" key="3">
    <source>
        <dbReference type="EMBL" id="RPE64932.1"/>
    </source>
</evidence>
<dbReference type="OrthoDB" id="8906192at2"/>
<comment type="caution">
    <text evidence="3">The sequence shown here is derived from an EMBL/GenBank/DDBJ whole genome shotgun (WGS) entry which is preliminary data.</text>
</comment>
<feature type="chain" id="PRO_5018276590" evidence="2">
    <location>
        <begin position="21"/>
        <end position="288"/>
    </location>
</feature>
<feature type="region of interest" description="Disordered" evidence="1">
    <location>
        <begin position="52"/>
        <end position="86"/>
    </location>
</feature>
<keyword evidence="2" id="KW-0732">Signal</keyword>
<keyword evidence="4" id="KW-1185">Reference proteome</keyword>
<feature type="region of interest" description="Disordered" evidence="1">
    <location>
        <begin position="268"/>
        <end position="288"/>
    </location>
</feature>
<feature type="signal peptide" evidence="2">
    <location>
        <begin position="1"/>
        <end position="20"/>
    </location>
</feature>
<reference evidence="3 4" key="1">
    <citation type="submission" date="2018-11" db="EMBL/GenBank/DDBJ databases">
        <title>Genomic Encyclopedia of Type Strains, Phase IV (KMG-IV): sequencing the most valuable type-strain genomes for metagenomic binning, comparative biology and taxonomic classification.</title>
        <authorList>
            <person name="Goeker M."/>
        </authorList>
    </citation>
    <scope>NUCLEOTIDE SEQUENCE [LARGE SCALE GENOMIC DNA]</scope>
    <source>
        <strain evidence="3 4">DSM 101684</strain>
    </source>
</reference>
<accession>A0A3N4U391</accession>
<dbReference type="Proteomes" id="UP000272193">
    <property type="component" value="Unassembled WGS sequence"/>
</dbReference>
<evidence type="ECO:0000256" key="2">
    <source>
        <dbReference type="SAM" id="SignalP"/>
    </source>
</evidence>
<proteinExistence type="predicted"/>
<evidence type="ECO:0000313" key="4">
    <source>
        <dbReference type="Proteomes" id="UP000272193"/>
    </source>
</evidence>
<feature type="compositionally biased region" description="Low complexity" evidence="1">
    <location>
        <begin position="75"/>
        <end position="86"/>
    </location>
</feature>
<evidence type="ECO:0000256" key="1">
    <source>
        <dbReference type="SAM" id="MobiDB-lite"/>
    </source>
</evidence>
<dbReference type="SUPFAM" id="SSF74653">
    <property type="entry name" value="TolA/TonB C-terminal domain"/>
    <property type="match status" value="1"/>
</dbReference>
<organism evidence="3 4">
    <name type="scientific">Tibeticola sediminis</name>
    <dbReference type="NCBI Taxonomy" id="1917811"/>
    <lineage>
        <taxon>Bacteria</taxon>
        <taxon>Pseudomonadati</taxon>
        <taxon>Pseudomonadota</taxon>
        <taxon>Betaproteobacteria</taxon>
        <taxon>Burkholderiales</taxon>
        <taxon>Comamonadaceae</taxon>
        <taxon>Tibeticola</taxon>
    </lineage>
</organism>
<feature type="region of interest" description="Disordered" evidence="1">
    <location>
        <begin position="204"/>
        <end position="252"/>
    </location>
</feature>
<dbReference type="RefSeq" id="WP_124223332.1">
    <property type="nucleotide sequence ID" value="NZ_RKQL01000005.1"/>
</dbReference>
<protein>
    <submittedName>
        <fullName evidence="3">TonB family protein</fullName>
    </submittedName>
</protein>